<dbReference type="PROSITE" id="PS00358">
    <property type="entry name" value="RIBOSOMAL_L5"/>
    <property type="match status" value="1"/>
</dbReference>
<reference evidence="10" key="1">
    <citation type="submission" date="2019-05" db="EMBL/GenBank/DDBJ databases">
        <authorList>
            <person name="Zhang S."/>
            <person name="Liu J."/>
        </authorList>
    </citation>
    <scope>NUCLEOTIDE SEQUENCE [LARGE SCALE GENOMIC DNA]</scope>
</reference>
<dbReference type="PANTHER" id="PTHR11994">
    <property type="entry name" value="60S RIBOSOMAL PROTEIN L11-RELATED"/>
    <property type="match status" value="1"/>
</dbReference>
<dbReference type="InterPro" id="IPR031310">
    <property type="entry name" value="Ribosomal_uL5_N"/>
</dbReference>
<comment type="subunit">
    <text evidence="7">Component of the large ribosomal subunit (LSU). Part of the 5S RNP complex, which is a LSU subcomplex composed of the 5S RNA, RPL5 and RPL11. Component of a hexameric 5S RNP precursor complex, composed of 5S RNA, RRS1, RPF2/BXDC1, RPL5, RPL11 and HEATR3; this complex acts as a precursor for ribosome assembly. Interacts with PML. Interacts with MDM2 (via its RanBP2-type zinc finger domain); negatively regulates MDM2-mediated TP53 ubiquitination and degradation. Interacts with NOP53; retains RPL11 into the nucleolus.</text>
</comment>
<keyword evidence="11" id="KW-1185">Reference proteome</keyword>
<dbReference type="Pfam" id="PF00281">
    <property type="entry name" value="Ribosomal_L5"/>
    <property type="match status" value="1"/>
</dbReference>
<evidence type="ECO:0000256" key="7">
    <source>
        <dbReference type="ARBA" id="ARBA00049997"/>
    </source>
</evidence>
<dbReference type="Ensembl" id="ENSBGRT00000008638.1">
    <property type="protein sequence ID" value="ENSBGRP00000007509.1"/>
    <property type="gene ID" value="ENSBGRG00000004602.1"/>
</dbReference>
<dbReference type="InterPro" id="IPR022803">
    <property type="entry name" value="Ribosomal_uL5_dom_sf"/>
</dbReference>
<evidence type="ECO:0000256" key="1">
    <source>
        <dbReference type="ARBA" id="ARBA00008553"/>
    </source>
</evidence>
<dbReference type="Pfam" id="PF00673">
    <property type="entry name" value="Ribosomal_L5_C"/>
    <property type="match status" value="1"/>
</dbReference>
<dbReference type="GO" id="GO:1990904">
    <property type="term" value="C:ribonucleoprotein complex"/>
    <property type="evidence" value="ECO:0007669"/>
    <property type="project" value="UniProtKB-KW"/>
</dbReference>
<name>A0A8B9WNF4_BOSMU</name>
<comment type="similarity">
    <text evidence="1">Belongs to the universal ribosomal protein uL5 family.</text>
</comment>
<dbReference type="InterPro" id="IPR002132">
    <property type="entry name" value="Ribosomal_uL5"/>
</dbReference>
<evidence type="ECO:0000256" key="5">
    <source>
        <dbReference type="ARBA" id="ARBA00035245"/>
    </source>
</evidence>
<dbReference type="Proteomes" id="UP000694520">
    <property type="component" value="Chromosome 2"/>
</dbReference>
<dbReference type="NCBIfam" id="NF003258">
    <property type="entry name" value="PRK04219.1"/>
    <property type="match status" value="1"/>
</dbReference>
<gene>
    <name evidence="10" type="primary">ELOA</name>
</gene>
<dbReference type="GeneTree" id="ENSGT00390000002428"/>
<dbReference type="GO" id="GO:0005840">
    <property type="term" value="C:ribosome"/>
    <property type="evidence" value="ECO:0007669"/>
    <property type="project" value="UniProtKB-KW"/>
</dbReference>
<dbReference type="GO" id="GO:0003735">
    <property type="term" value="F:structural constituent of ribosome"/>
    <property type="evidence" value="ECO:0007669"/>
    <property type="project" value="InterPro"/>
</dbReference>
<reference evidence="10" key="3">
    <citation type="submission" date="2025-09" db="UniProtKB">
        <authorList>
            <consortium name="Ensembl"/>
        </authorList>
    </citation>
    <scope>IDENTIFICATION</scope>
</reference>
<keyword evidence="2" id="KW-0699">rRNA-binding</keyword>
<reference evidence="10" key="2">
    <citation type="submission" date="2025-08" db="UniProtKB">
        <authorList>
            <consortium name="Ensembl"/>
        </authorList>
    </citation>
    <scope>IDENTIFICATION</scope>
</reference>
<evidence type="ECO:0000259" key="8">
    <source>
        <dbReference type="Pfam" id="PF00281"/>
    </source>
</evidence>
<dbReference type="SUPFAM" id="SSF55282">
    <property type="entry name" value="RL5-like"/>
    <property type="match status" value="1"/>
</dbReference>
<organism evidence="10 11">
    <name type="scientific">Bos mutus grunniens</name>
    <name type="common">Wild yak</name>
    <name type="synonym">Bos grunniens</name>
    <dbReference type="NCBI Taxonomy" id="30521"/>
    <lineage>
        <taxon>Eukaryota</taxon>
        <taxon>Metazoa</taxon>
        <taxon>Chordata</taxon>
        <taxon>Craniata</taxon>
        <taxon>Vertebrata</taxon>
        <taxon>Euteleostomi</taxon>
        <taxon>Mammalia</taxon>
        <taxon>Eutheria</taxon>
        <taxon>Laurasiatheria</taxon>
        <taxon>Artiodactyla</taxon>
        <taxon>Ruminantia</taxon>
        <taxon>Pecora</taxon>
        <taxon>Bovidae</taxon>
        <taxon>Bovinae</taxon>
        <taxon>Bos</taxon>
    </lineage>
</organism>
<dbReference type="InterPro" id="IPR020929">
    <property type="entry name" value="Ribosomal_uL5_CS"/>
</dbReference>
<evidence type="ECO:0000313" key="11">
    <source>
        <dbReference type="Proteomes" id="UP000694520"/>
    </source>
</evidence>
<evidence type="ECO:0000256" key="2">
    <source>
        <dbReference type="ARBA" id="ARBA00022730"/>
    </source>
</evidence>
<evidence type="ECO:0000256" key="3">
    <source>
        <dbReference type="ARBA" id="ARBA00022980"/>
    </source>
</evidence>
<protein>
    <recommendedName>
        <fullName evidence="5">Large ribosomal subunit protein uL5</fullName>
    </recommendedName>
    <alternativeName>
        <fullName evidence="6">60S ribosomal protein L11</fullName>
    </alternativeName>
</protein>
<evidence type="ECO:0000256" key="4">
    <source>
        <dbReference type="ARBA" id="ARBA00023274"/>
    </source>
</evidence>
<feature type="domain" description="Large ribosomal subunit protein uL5 N-terminal" evidence="8">
    <location>
        <begin position="1"/>
        <end position="52"/>
    </location>
</feature>
<dbReference type="InterPro" id="IPR031309">
    <property type="entry name" value="Ribosomal_uL5_C"/>
</dbReference>
<evidence type="ECO:0000256" key="6">
    <source>
        <dbReference type="ARBA" id="ARBA00035322"/>
    </source>
</evidence>
<accession>A0A8B9WNF4</accession>
<dbReference type="GO" id="GO:0019843">
    <property type="term" value="F:rRNA binding"/>
    <property type="evidence" value="ECO:0007669"/>
    <property type="project" value="UniProtKB-KW"/>
</dbReference>
<feature type="domain" description="Large ribosomal subunit protein uL5 C-terminal" evidence="9">
    <location>
        <begin position="56"/>
        <end position="154"/>
    </location>
</feature>
<keyword evidence="3" id="KW-0689">Ribosomal protein</keyword>
<evidence type="ECO:0000313" key="10">
    <source>
        <dbReference type="Ensembl" id="ENSBGRP00000007509.1"/>
    </source>
</evidence>
<keyword evidence="2" id="KW-0694">RNA-binding</keyword>
<keyword evidence="4" id="KW-0687">Ribonucleoprotein</keyword>
<evidence type="ECO:0000259" key="9">
    <source>
        <dbReference type="Pfam" id="PF00673"/>
    </source>
</evidence>
<dbReference type="AlphaFoldDB" id="A0A8B9WNF4"/>
<dbReference type="FunFam" id="3.30.1440.10:FF:000002">
    <property type="entry name" value="60S ribosomal protein L11"/>
    <property type="match status" value="1"/>
</dbReference>
<proteinExistence type="inferred from homology"/>
<sequence length="226" mass="25406">MRELRIRKLCLNICVGESGDRLTRAAKVLEQLTGQTPVFSKARYTVRSFGIRRNEKIAVHCTVRGAKAEEILEKGLKVREYELRKNNFSDTGNFGFGIQEHIDLGIKYDPSIGIYGLDFYVVLGRPGFSIADKKRRTGCIGAKHRISKEEAMRWFQQKGPVQLSVVERLLKLASFLSRDVGFQAKIHVSDLNSRTLAIAAVITVTSCSEKIKSLLFQYDGIILPGK</sequence>
<dbReference type="GO" id="GO:0006412">
    <property type="term" value="P:translation"/>
    <property type="evidence" value="ECO:0007669"/>
    <property type="project" value="InterPro"/>
</dbReference>
<dbReference type="Gene3D" id="3.30.1440.10">
    <property type="match status" value="1"/>
</dbReference>
<dbReference type="InterPro" id="IPR057266">
    <property type="entry name" value="Ribosomal_uL5_euk/arc-type"/>
</dbReference>